<dbReference type="PANTHER" id="PTHR42100">
    <property type="entry name" value="OXIDOREDUCTASE 178 KDA SUBUNIT, PUTATIVE (AFU_ORTHOLOGUE AFUA_8G04320)-RELATED"/>
    <property type="match status" value="1"/>
</dbReference>
<protein>
    <submittedName>
        <fullName evidence="2">Uncharacterized protein</fullName>
    </submittedName>
</protein>
<feature type="region of interest" description="Disordered" evidence="1">
    <location>
        <begin position="22"/>
        <end position="52"/>
    </location>
</feature>
<dbReference type="OrthoDB" id="2120038at2759"/>
<dbReference type="EMBL" id="KL198016">
    <property type="protein sequence ID" value="KDQ21684.1"/>
    <property type="molecule type" value="Genomic_DNA"/>
</dbReference>
<dbReference type="GO" id="GO:0005739">
    <property type="term" value="C:mitochondrion"/>
    <property type="evidence" value="ECO:0007669"/>
    <property type="project" value="InterPro"/>
</dbReference>
<feature type="compositionally biased region" description="Basic and acidic residues" evidence="1">
    <location>
        <begin position="35"/>
        <end position="51"/>
    </location>
</feature>
<organism evidence="2 3">
    <name type="scientific">Botryobasidium botryosum (strain FD-172 SS1)</name>
    <dbReference type="NCBI Taxonomy" id="930990"/>
    <lineage>
        <taxon>Eukaryota</taxon>
        <taxon>Fungi</taxon>
        <taxon>Dikarya</taxon>
        <taxon>Basidiomycota</taxon>
        <taxon>Agaricomycotina</taxon>
        <taxon>Agaricomycetes</taxon>
        <taxon>Cantharellales</taxon>
        <taxon>Botryobasidiaceae</taxon>
        <taxon>Botryobasidium</taxon>
    </lineage>
</organism>
<proteinExistence type="predicted"/>
<dbReference type="STRING" id="930990.A0A067N1E7"/>
<evidence type="ECO:0000256" key="1">
    <source>
        <dbReference type="SAM" id="MobiDB-lite"/>
    </source>
</evidence>
<dbReference type="PANTHER" id="PTHR42100:SF1">
    <property type="entry name" value="OXIDOREDUCTASE 178 KDA SUBUNIT, PUTATIVE (AFU_ORTHOLOGUE AFUA_8G04320)-RELATED"/>
    <property type="match status" value="1"/>
</dbReference>
<dbReference type="InterPro" id="IPR034444">
    <property type="entry name" value="Nuo17.8"/>
</dbReference>
<dbReference type="HOGENOM" id="CLU_122036_1_0_1"/>
<evidence type="ECO:0000313" key="3">
    <source>
        <dbReference type="Proteomes" id="UP000027195"/>
    </source>
</evidence>
<dbReference type="InParanoid" id="A0A067N1E7"/>
<accession>A0A067N1E7</accession>
<gene>
    <name evidence="2" type="ORF">BOTBODRAFT_26110</name>
</gene>
<keyword evidence="3" id="KW-1185">Reference proteome</keyword>
<reference evidence="3" key="1">
    <citation type="journal article" date="2014" name="Proc. Natl. Acad. Sci. U.S.A.">
        <title>Extensive sampling of basidiomycete genomes demonstrates inadequacy of the white-rot/brown-rot paradigm for wood decay fungi.</title>
        <authorList>
            <person name="Riley R."/>
            <person name="Salamov A.A."/>
            <person name="Brown D.W."/>
            <person name="Nagy L.G."/>
            <person name="Floudas D."/>
            <person name="Held B.W."/>
            <person name="Levasseur A."/>
            <person name="Lombard V."/>
            <person name="Morin E."/>
            <person name="Otillar R."/>
            <person name="Lindquist E.A."/>
            <person name="Sun H."/>
            <person name="LaButti K.M."/>
            <person name="Schmutz J."/>
            <person name="Jabbour D."/>
            <person name="Luo H."/>
            <person name="Baker S.E."/>
            <person name="Pisabarro A.G."/>
            <person name="Walton J.D."/>
            <person name="Blanchette R.A."/>
            <person name="Henrissat B."/>
            <person name="Martin F."/>
            <person name="Cullen D."/>
            <person name="Hibbett D.S."/>
            <person name="Grigoriev I.V."/>
        </authorList>
    </citation>
    <scope>NUCLEOTIDE SEQUENCE [LARGE SCALE GENOMIC DNA]</scope>
    <source>
        <strain evidence="3">FD-172 SS1</strain>
    </source>
</reference>
<sequence>MNLRLVRSASLRQSKACTTASSTIVSQRRLASSDSHSHDEHHHSEGEHTHEGFSAPIWRNTAIISVVAFAAYRLAPHPDPHATVEEPFLTRYLSHWTTPSTVWKERNARHLELVVDMAETKLVAQNAQRPPMHRLRYAGSFDQASPHCTPVGSLTDLSGLVVRADDVAGASE</sequence>
<dbReference type="Proteomes" id="UP000027195">
    <property type="component" value="Unassembled WGS sequence"/>
</dbReference>
<dbReference type="AlphaFoldDB" id="A0A067N1E7"/>
<name>A0A067N1E7_BOTB1</name>
<evidence type="ECO:0000313" key="2">
    <source>
        <dbReference type="EMBL" id="KDQ21684.1"/>
    </source>
</evidence>